<evidence type="ECO:0000259" key="4">
    <source>
        <dbReference type="PROSITE" id="PS50893"/>
    </source>
</evidence>
<dbReference type="Gene3D" id="3.40.50.300">
    <property type="entry name" value="P-loop containing nucleotide triphosphate hydrolases"/>
    <property type="match status" value="1"/>
</dbReference>
<dbReference type="CDD" id="cd03257">
    <property type="entry name" value="ABC_NikE_OppD_transporters"/>
    <property type="match status" value="1"/>
</dbReference>
<evidence type="ECO:0000313" key="5">
    <source>
        <dbReference type="EMBL" id="SEF62419.1"/>
    </source>
</evidence>
<dbReference type="AlphaFoldDB" id="A0A1H5THY5"/>
<dbReference type="GO" id="GO:0016887">
    <property type="term" value="F:ATP hydrolysis activity"/>
    <property type="evidence" value="ECO:0007669"/>
    <property type="project" value="InterPro"/>
</dbReference>
<dbReference type="SUPFAM" id="SSF52540">
    <property type="entry name" value="P-loop containing nucleoside triphosphate hydrolases"/>
    <property type="match status" value="1"/>
</dbReference>
<sequence length="347" mass="39288">MNVTTIDKQSHNLSLEEFERKFPLILEAKNLTVDFRKKGESWFGPKQYLRAVNGLDFQLRAGRCLAIVGESGCGKSTSAKVATKIHSATEGGIYFHGKNIDKIKGGEELDAYRRDVQMVFQDPFSSLNPLHTIRYHLTRALRIHHGLKPGKEMDEELVKILTKVGLTPALEVLEKFPHQLSGGQRQRVFLAKTLAIGAKVILADEPTSMLDVSIRIGVLNLMNEMKHDMDKAFMYITHDIATARYFAEDIIVLYSGHMVEWGSTEAITQNPQHPYTQLLLAAVPDPSRSIHETLPTHRSMETPMWSPEHKGCPYALRCPQVKAQCKEYLPEAVEIEENHFTRCHLFV</sequence>
<name>A0A1H5THY5_9VIBR</name>
<evidence type="ECO:0000256" key="2">
    <source>
        <dbReference type="ARBA" id="ARBA00022741"/>
    </source>
</evidence>
<dbReference type="Pfam" id="PF00005">
    <property type="entry name" value="ABC_tran"/>
    <property type="match status" value="1"/>
</dbReference>
<organism evidence="5 6">
    <name type="scientific">Vibrio hangzhouensis</name>
    <dbReference type="NCBI Taxonomy" id="462991"/>
    <lineage>
        <taxon>Bacteria</taxon>
        <taxon>Pseudomonadati</taxon>
        <taxon>Pseudomonadota</taxon>
        <taxon>Gammaproteobacteria</taxon>
        <taxon>Vibrionales</taxon>
        <taxon>Vibrionaceae</taxon>
        <taxon>Vibrio</taxon>
    </lineage>
</organism>
<dbReference type="Pfam" id="PF08352">
    <property type="entry name" value="oligo_HPY"/>
    <property type="match status" value="1"/>
</dbReference>
<dbReference type="GO" id="GO:0005524">
    <property type="term" value="F:ATP binding"/>
    <property type="evidence" value="ECO:0007669"/>
    <property type="project" value="UniProtKB-KW"/>
</dbReference>
<keyword evidence="1" id="KW-0813">Transport</keyword>
<dbReference type="PANTHER" id="PTHR43776">
    <property type="entry name" value="TRANSPORT ATP-BINDING PROTEIN"/>
    <property type="match status" value="1"/>
</dbReference>
<dbReference type="InterPro" id="IPR017871">
    <property type="entry name" value="ABC_transporter-like_CS"/>
</dbReference>
<keyword evidence="2" id="KW-0547">Nucleotide-binding</keyword>
<dbReference type="PANTHER" id="PTHR43776:SF8">
    <property type="entry name" value="ABC TRANSPORTER, ATP-BINDING PROTEIN"/>
    <property type="match status" value="1"/>
</dbReference>
<evidence type="ECO:0000256" key="1">
    <source>
        <dbReference type="ARBA" id="ARBA00022448"/>
    </source>
</evidence>
<dbReference type="InterPro" id="IPR013563">
    <property type="entry name" value="Oligopep_ABC_C"/>
</dbReference>
<dbReference type="EMBL" id="FNVG01000002">
    <property type="protein sequence ID" value="SEF62419.1"/>
    <property type="molecule type" value="Genomic_DNA"/>
</dbReference>
<reference evidence="6" key="1">
    <citation type="submission" date="2016-10" db="EMBL/GenBank/DDBJ databases">
        <authorList>
            <person name="Varghese N."/>
            <person name="Submissions S."/>
        </authorList>
    </citation>
    <scope>NUCLEOTIDE SEQUENCE [LARGE SCALE GENOMIC DNA]</scope>
    <source>
        <strain evidence="6">CGMCC 1.7062</strain>
    </source>
</reference>
<dbReference type="Proteomes" id="UP000236721">
    <property type="component" value="Unassembled WGS sequence"/>
</dbReference>
<feature type="domain" description="ABC transporter" evidence="4">
    <location>
        <begin position="26"/>
        <end position="280"/>
    </location>
</feature>
<dbReference type="PROSITE" id="PS00211">
    <property type="entry name" value="ABC_TRANSPORTER_1"/>
    <property type="match status" value="1"/>
</dbReference>
<dbReference type="OrthoDB" id="9784450at2"/>
<dbReference type="GO" id="GO:0055085">
    <property type="term" value="P:transmembrane transport"/>
    <property type="evidence" value="ECO:0007669"/>
    <property type="project" value="UniProtKB-ARBA"/>
</dbReference>
<protein>
    <submittedName>
        <fullName evidence="5">Peptide/nickel transport system ATP-binding protein</fullName>
    </submittedName>
</protein>
<dbReference type="InterPro" id="IPR050319">
    <property type="entry name" value="ABC_transp_ATP-bind"/>
</dbReference>
<dbReference type="InterPro" id="IPR003593">
    <property type="entry name" value="AAA+_ATPase"/>
</dbReference>
<dbReference type="RefSeq" id="WP_103878870.1">
    <property type="nucleotide sequence ID" value="NZ_FNVG01000002.1"/>
</dbReference>
<dbReference type="GO" id="GO:0015833">
    <property type="term" value="P:peptide transport"/>
    <property type="evidence" value="ECO:0007669"/>
    <property type="project" value="InterPro"/>
</dbReference>
<dbReference type="InterPro" id="IPR027417">
    <property type="entry name" value="P-loop_NTPase"/>
</dbReference>
<evidence type="ECO:0000313" key="6">
    <source>
        <dbReference type="Proteomes" id="UP000236721"/>
    </source>
</evidence>
<dbReference type="NCBIfam" id="TIGR01727">
    <property type="entry name" value="oligo_HPY"/>
    <property type="match status" value="1"/>
</dbReference>
<evidence type="ECO:0000256" key="3">
    <source>
        <dbReference type="ARBA" id="ARBA00022840"/>
    </source>
</evidence>
<gene>
    <name evidence="5" type="ORF">SAMN04488244_102268</name>
</gene>
<dbReference type="SMART" id="SM00382">
    <property type="entry name" value="AAA"/>
    <property type="match status" value="1"/>
</dbReference>
<proteinExistence type="predicted"/>
<keyword evidence="6" id="KW-1185">Reference proteome</keyword>
<accession>A0A1H5THY5</accession>
<keyword evidence="3 5" id="KW-0067">ATP-binding</keyword>
<dbReference type="InterPro" id="IPR003439">
    <property type="entry name" value="ABC_transporter-like_ATP-bd"/>
</dbReference>
<dbReference type="PROSITE" id="PS50893">
    <property type="entry name" value="ABC_TRANSPORTER_2"/>
    <property type="match status" value="1"/>
</dbReference>